<evidence type="ECO:0000256" key="1">
    <source>
        <dbReference type="SAM" id="Coils"/>
    </source>
</evidence>
<dbReference type="InterPro" id="IPR001633">
    <property type="entry name" value="EAL_dom"/>
</dbReference>
<dbReference type="InterPro" id="IPR035919">
    <property type="entry name" value="EAL_sf"/>
</dbReference>
<dbReference type="CDD" id="cd01949">
    <property type="entry name" value="GGDEF"/>
    <property type="match status" value="1"/>
</dbReference>
<dbReference type="PANTHER" id="PTHR44757:SF2">
    <property type="entry name" value="BIOFILM ARCHITECTURE MAINTENANCE PROTEIN MBAA"/>
    <property type="match status" value="1"/>
</dbReference>
<proteinExistence type="predicted"/>
<feature type="domain" description="EAL" evidence="2">
    <location>
        <begin position="698"/>
        <end position="948"/>
    </location>
</feature>
<dbReference type="KEGG" id="lcic:INQ41_00320"/>
<dbReference type="NCBIfam" id="TIGR00254">
    <property type="entry name" value="GGDEF"/>
    <property type="match status" value="1"/>
</dbReference>
<protein>
    <submittedName>
        <fullName evidence="4">Bifunctional diguanylate cyclase/phosphodiesterase</fullName>
    </submittedName>
</protein>
<evidence type="ECO:0000313" key="4">
    <source>
        <dbReference type="EMBL" id="QOW19587.1"/>
    </source>
</evidence>
<dbReference type="Proteomes" id="UP000594059">
    <property type="component" value="Chromosome"/>
</dbReference>
<dbReference type="InterPro" id="IPR003018">
    <property type="entry name" value="GAF"/>
</dbReference>
<name>A0A7S6UFY9_9GAMM</name>
<accession>A0A7S6UFY9</accession>
<dbReference type="Gene3D" id="3.30.450.40">
    <property type="match status" value="2"/>
</dbReference>
<keyword evidence="1" id="KW-0175">Coiled coil</keyword>
<evidence type="ECO:0000313" key="5">
    <source>
        <dbReference type="Proteomes" id="UP000594059"/>
    </source>
</evidence>
<organism evidence="4 5">
    <name type="scientific">Novilysobacter ciconiae</name>
    <dbReference type="NCBI Taxonomy" id="2781022"/>
    <lineage>
        <taxon>Bacteria</taxon>
        <taxon>Pseudomonadati</taxon>
        <taxon>Pseudomonadota</taxon>
        <taxon>Gammaproteobacteria</taxon>
        <taxon>Lysobacterales</taxon>
        <taxon>Lysobacteraceae</taxon>
        <taxon>Novilysobacter</taxon>
    </lineage>
</organism>
<dbReference type="SMART" id="SM00065">
    <property type="entry name" value="GAF"/>
    <property type="match status" value="2"/>
</dbReference>
<dbReference type="Gene3D" id="3.20.20.450">
    <property type="entry name" value="EAL domain"/>
    <property type="match status" value="1"/>
</dbReference>
<dbReference type="InterPro" id="IPR043128">
    <property type="entry name" value="Rev_trsase/Diguanyl_cyclase"/>
</dbReference>
<dbReference type="SUPFAM" id="SSF141868">
    <property type="entry name" value="EAL domain-like"/>
    <property type="match status" value="1"/>
</dbReference>
<dbReference type="InterPro" id="IPR052155">
    <property type="entry name" value="Biofilm_reg_signaling"/>
</dbReference>
<keyword evidence="5" id="KW-1185">Reference proteome</keyword>
<dbReference type="AlphaFoldDB" id="A0A7S6UFY9"/>
<dbReference type="PANTHER" id="PTHR44757">
    <property type="entry name" value="DIGUANYLATE CYCLASE DGCP"/>
    <property type="match status" value="1"/>
</dbReference>
<dbReference type="PROSITE" id="PS50887">
    <property type="entry name" value="GGDEF"/>
    <property type="match status" value="1"/>
</dbReference>
<feature type="coiled-coil region" evidence="1">
    <location>
        <begin position="99"/>
        <end position="126"/>
    </location>
</feature>
<evidence type="ECO:0000259" key="2">
    <source>
        <dbReference type="PROSITE" id="PS50883"/>
    </source>
</evidence>
<dbReference type="InterPro" id="IPR029016">
    <property type="entry name" value="GAF-like_dom_sf"/>
</dbReference>
<dbReference type="RefSeq" id="WP_193985242.1">
    <property type="nucleotide sequence ID" value="NZ_CP063656.1"/>
</dbReference>
<dbReference type="SUPFAM" id="SSF55781">
    <property type="entry name" value="GAF domain-like"/>
    <property type="match status" value="2"/>
</dbReference>
<dbReference type="InterPro" id="IPR029787">
    <property type="entry name" value="Nucleotide_cyclase"/>
</dbReference>
<dbReference type="CDD" id="cd01948">
    <property type="entry name" value="EAL"/>
    <property type="match status" value="1"/>
</dbReference>
<reference evidence="4 5" key="1">
    <citation type="submission" date="2020-10" db="EMBL/GenBank/DDBJ databases">
        <title>complete genome sequencing of Lysobacter sp. H21R20.</title>
        <authorList>
            <person name="Bae J.-W."/>
            <person name="Lee S.-Y."/>
        </authorList>
    </citation>
    <scope>NUCLEOTIDE SEQUENCE [LARGE SCALE GENOMIC DNA]</scope>
    <source>
        <strain evidence="4 5">H21R20</strain>
    </source>
</reference>
<dbReference type="Pfam" id="PF13185">
    <property type="entry name" value="GAF_2"/>
    <property type="match status" value="2"/>
</dbReference>
<feature type="domain" description="GGDEF" evidence="3">
    <location>
        <begin position="551"/>
        <end position="689"/>
    </location>
</feature>
<dbReference type="Gene3D" id="3.30.70.270">
    <property type="match status" value="1"/>
</dbReference>
<evidence type="ECO:0000259" key="3">
    <source>
        <dbReference type="PROSITE" id="PS50887"/>
    </source>
</evidence>
<dbReference type="Pfam" id="PF00563">
    <property type="entry name" value="EAL"/>
    <property type="match status" value="1"/>
</dbReference>
<dbReference type="SMART" id="SM00267">
    <property type="entry name" value="GGDEF"/>
    <property type="match status" value="1"/>
</dbReference>
<dbReference type="Pfam" id="PF00990">
    <property type="entry name" value="GGDEF"/>
    <property type="match status" value="1"/>
</dbReference>
<dbReference type="EMBL" id="CP063656">
    <property type="protein sequence ID" value="QOW19587.1"/>
    <property type="molecule type" value="Genomic_DNA"/>
</dbReference>
<dbReference type="SUPFAM" id="SSF55073">
    <property type="entry name" value="Nucleotide cyclase"/>
    <property type="match status" value="1"/>
</dbReference>
<gene>
    <name evidence="4" type="ORF">INQ41_00320</name>
</gene>
<sequence length="959" mass="106648">MNAIDGAFAAWRETLLEARTVDQLVCAIETVAAALPGIDDSRVIWERDAEIEGGGDSDRTASLDLPASNAVLAVTAADGSHPAAIATALAPGVATADPLLQRLRRLAELEQEVVKLQNSEKMQRALFAISQLSGSDRDMSEVLRGIHDIVGTLMYAENFFIALLDPTHDTIRMLYFVDVEDSPLFEELPREDLKHSATWYVLRDGRPLRGSREYIRTQVDGPLRLVGTYSSDWLGVPMLRDGAVHGAIVVQSYEPGVEFSETDEDLLEFVASHILTAVERKGSSELLERSVKLRTQELAQVNCDLQLEIAERQRAERLQSAMFQIAQLANEDTDEHAFFAGIHDVVRQLLNADNFFIALLSDDRTRLEFPYLVDRHHDDLPMHRPLARGLSEYVLRTRRALLVTHDEALDLIRQGEVIDRPGQGKPSECWLGVPLFSGDEVVGLVTVQSYDCHVHYTSADQELLVFVASQIANSLLRRRNAQFRQKAFAQLEERVAERTLELRSQIRERELVQQRLEHEVMHDALTGLPNRGQLHERVDAVLARRRAEPGSFCALLYLDVDRFKLINDNLGHLAGDAFLREIARRLQSCVRKPDLVARLAGDEFVVLLEQVGRDRDGARAPAATIAERILEVITAPMPISGRMLEPSASIGIVIGDGRYTHADELLRDADIALYRAKALGRCRWQMYDQSMHGYSVDLLALEAELRQAIERDELEPYLQPIVRLDDATIVGREALMRWNHPQRGVLCPGDFQQVAEDSGLMETIDWRIFKRSMAHVATIHDDTYLTINVMPRHLQREDFARRLLDLLARTGLAPSRLVIEVTEGSLLDDSERVRSVLGQLRDEGVGIALDDFGTGYSSLSYLHAFPLRMIKIDRTFLASLGEPGNCAAVVSAVISLARALDMTVVAEGIESPEQRKLLLDLSCGFGQGYLFGRPASFAPLGSAPATAAPGTASMVGTGA</sequence>
<dbReference type="SMART" id="SM00052">
    <property type="entry name" value="EAL"/>
    <property type="match status" value="1"/>
</dbReference>
<dbReference type="InterPro" id="IPR000160">
    <property type="entry name" value="GGDEF_dom"/>
</dbReference>
<dbReference type="PROSITE" id="PS50883">
    <property type="entry name" value="EAL"/>
    <property type="match status" value="1"/>
</dbReference>